<dbReference type="PANTHER" id="PTHR46124">
    <property type="entry name" value="D-AMINOACYL-TRNA DEACYLASE"/>
    <property type="match status" value="1"/>
</dbReference>
<comment type="caution">
    <text evidence="3">The sequence shown here is derived from an EMBL/GenBank/DDBJ whole genome shotgun (WGS) entry which is preliminary data.</text>
</comment>
<keyword evidence="1" id="KW-0479">Metal-binding</keyword>
<evidence type="ECO:0000313" key="4">
    <source>
        <dbReference type="Proteomes" id="UP000789595"/>
    </source>
</evidence>
<feature type="region of interest" description="Disordered" evidence="2">
    <location>
        <begin position="1"/>
        <end position="45"/>
    </location>
</feature>
<evidence type="ECO:0000313" key="3">
    <source>
        <dbReference type="EMBL" id="CAH0365014.1"/>
    </source>
</evidence>
<dbReference type="CDD" id="cd01310">
    <property type="entry name" value="TatD_DNAse"/>
    <property type="match status" value="1"/>
</dbReference>
<feature type="binding site" evidence="1">
    <location>
        <position position="222"/>
    </location>
    <ligand>
        <name>a divalent metal cation</name>
        <dbReference type="ChEBI" id="CHEBI:60240"/>
        <label>2</label>
    </ligand>
</feature>
<proteinExistence type="predicted"/>
<accession>A0A8J2SB28</accession>
<evidence type="ECO:0000256" key="2">
    <source>
        <dbReference type="SAM" id="MobiDB-lite"/>
    </source>
</evidence>
<feature type="binding site" evidence="1">
    <location>
        <position position="189"/>
    </location>
    <ligand>
        <name>a divalent metal cation</name>
        <dbReference type="ChEBI" id="CHEBI:60240"/>
        <label>2</label>
    </ligand>
</feature>
<evidence type="ECO:0008006" key="5">
    <source>
        <dbReference type="Google" id="ProtNLM"/>
    </source>
</evidence>
<gene>
    <name evidence="3" type="ORF">PECAL_1P14140</name>
</gene>
<dbReference type="InterPro" id="IPR032466">
    <property type="entry name" value="Metal_Hydrolase"/>
</dbReference>
<reference evidence="3" key="1">
    <citation type="submission" date="2021-11" db="EMBL/GenBank/DDBJ databases">
        <authorList>
            <consortium name="Genoscope - CEA"/>
            <person name="William W."/>
        </authorList>
    </citation>
    <scope>NUCLEOTIDE SEQUENCE</scope>
</reference>
<dbReference type="SUPFAM" id="SSF51556">
    <property type="entry name" value="Metallo-dependent hydrolases"/>
    <property type="match status" value="1"/>
</dbReference>
<dbReference type="PIRSF" id="PIRSF005902">
    <property type="entry name" value="DNase_TatD"/>
    <property type="match status" value="1"/>
</dbReference>
<feature type="binding site" evidence="1">
    <location>
        <position position="276"/>
    </location>
    <ligand>
        <name>a divalent metal cation</name>
        <dbReference type="ChEBI" id="CHEBI:60240"/>
        <label>1</label>
    </ligand>
</feature>
<dbReference type="GO" id="GO:0005829">
    <property type="term" value="C:cytosol"/>
    <property type="evidence" value="ECO:0007669"/>
    <property type="project" value="TreeGrafter"/>
</dbReference>
<feature type="binding site" evidence="1">
    <location>
        <position position="153"/>
    </location>
    <ligand>
        <name>a divalent metal cation</name>
        <dbReference type="ChEBI" id="CHEBI:60240"/>
        <label>1</label>
    </ligand>
</feature>
<dbReference type="PANTHER" id="PTHR46124:SF2">
    <property type="entry name" value="D-AMINOACYL-TRNA DEACYLASE"/>
    <property type="match status" value="1"/>
</dbReference>
<dbReference type="GO" id="GO:0046872">
    <property type="term" value="F:metal ion binding"/>
    <property type="evidence" value="ECO:0007669"/>
    <property type="project" value="UniProtKB-KW"/>
</dbReference>
<dbReference type="GO" id="GO:0016788">
    <property type="term" value="F:hydrolase activity, acting on ester bonds"/>
    <property type="evidence" value="ECO:0007669"/>
    <property type="project" value="InterPro"/>
</dbReference>
<protein>
    <recommendedName>
        <fullName evidence="5">TatD related DNase</fullName>
    </recommendedName>
</protein>
<dbReference type="Pfam" id="PF01026">
    <property type="entry name" value="TatD_DNase"/>
    <property type="match status" value="1"/>
</dbReference>
<dbReference type="AlphaFoldDB" id="A0A8J2SB28"/>
<dbReference type="Proteomes" id="UP000789595">
    <property type="component" value="Unassembled WGS sequence"/>
</dbReference>
<dbReference type="Gene3D" id="3.20.20.140">
    <property type="entry name" value="Metal-dependent hydrolases"/>
    <property type="match status" value="1"/>
</dbReference>
<dbReference type="OrthoDB" id="413993at2759"/>
<feature type="compositionally biased region" description="Basic residues" evidence="2">
    <location>
        <begin position="16"/>
        <end position="32"/>
    </location>
</feature>
<dbReference type="EMBL" id="CAKKNE010000001">
    <property type="protein sequence ID" value="CAH0365014.1"/>
    <property type="molecule type" value="Genomic_DNA"/>
</dbReference>
<keyword evidence="4" id="KW-1185">Reference proteome</keyword>
<dbReference type="InterPro" id="IPR001130">
    <property type="entry name" value="TatD-like"/>
</dbReference>
<organism evidence="3 4">
    <name type="scientific">Pelagomonas calceolata</name>
    <dbReference type="NCBI Taxonomy" id="35677"/>
    <lineage>
        <taxon>Eukaryota</taxon>
        <taxon>Sar</taxon>
        <taxon>Stramenopiles</taxon>
        <taxon>Ochrophyta</taxon>
        <taxon>Pelagophyceae</taxon>
        <taxon>Pelagomonadales</taxon>
        <taxon>Pelagomonadaceae</taxon>
        <taxon>Pelagomonas</taxon>
    </lineage>
</organism>
<name>A0A8J2SB28_9STRA</name>
<sequence length="310" mass="33650">MSALAAKPSPEEIERRRRAKRAERAANPKKKVQQTQKKQRDPAEEARALREFRIAPLIDAGANLQSRGSYDDVVRQLRRASLAGVAAVVLTGCDVDGSTAGKDFCERWAAEGSTLQLGFTAGVHPHDASKFTDDTLSKLEALSTSPFCVAMGECGLDYDRMFSPREVQLAAFRAQCALAKRLDRSLFVHVREKEEGEALGAYRDAVAVMTEAQLIPEKVCVHCFTGGTDELAALVDFGCRVGFTGFLGIAKRSGATREAVASLKDRLAGRLLLETDAPFMLPDKAYLPSSLQKRLGLRGGKNEPAVLPAE</sequence>
<evidence type="ECO:0000256" key="1">
    <source>
        <dbReference type="PIRSR" id="PIRSR005902-1"/>
    </source>
</evidence>